<dbReference type="InterPro" id="IPR010310">
    <property type="entry name" value="T7SS_ESAT-6-like"/>
</dbReference>
<comment type="caution">
    <text evidence="1">The sequence shown here is derived from an EMBL/GenBank/DDBJ whole genome shotgun (WGS) entry which is preliminary data.</text>
</comment>
<dbReference type="AlphaFoldDB" id="A0A5R8P496"/>
<dbReference type="InterPro" id="IPR036689">
    <property type="entry name" value="ESAT-6-like_sf"/>
</dbReference>
<proteinExistence type="predicted"/>
<sequence length="119" mass="12490">MYKEYCMAGQSGPTTGDFAMVPQEVTDAGHYVQQIADSLVNGLVALDTEIAALLTHWKGSSAEFAAGWAETKQGADTILEALADMAELLGVTSRTLDDQDRASAGTTLTLASSLNLHGL</sequence>
<gene>
    <name evidence="1" type="ORF">FEK35_30830</name>
</gene>
<dbReference type="Proteomes" id="UP000308349">
    <property type="component" value="Unassembled WGS sequence"/>
</dbReference>
<accession>A0A5R8P496</accession>
<name>A0A5R8P496_9NOCA</name>
<protein>
    <submittedName>
        <fullName evidence="1">WXG100 family type VII secretion target</fullName>
    </submittedName>
</protein>
<organism evidence="1 2">
    <name type="scientific">Nocardia cyriacigeorgica</name>
    <dbReference type="NCBI Taxonomy" id="135487"/>
    <lineage>
        <taxon>Bacteria</taxon>
        <taxon>Bacillati</taxon>
        <taxon>Actinomycetota</taxon>
        <taxon>Actinomycetes</taxon>
        <taxon>Mycobacteriales</taxon>
        <taxon>Nocardiaceae</taxon>
        <taxon>Nocardia</taxon>
    </lineage>
</organism>
<dbReference type="OrthoDB" id="4568027at2"/>
<dbReference type="Gene3D" id="1.10.287.1060">
    <property type="entry name" value="ESAT-6-like"/>
    <property type="match status" value="1"/>
</dbReference>
<dbReference type="EMBL" id="VBUU01000064">
    <property type="protein sequence ID" value="TLF92275.1"/>
    <property type="molecule type" value="Genomic_DNA"/>
</dbReference>
<reference evidence="1 2" key="1">
    <citation type="submission" date="2019-05" db="EMBL/GenBank/DDBJ databases">
        <title>Genomes sequences of two Nocardia cyriacigeorgica environmental isolates, type strains Nocardia asteroides ATCC 19247 and Nocardia cyriacigeorgica DSM 44484.</title>
        <authorList>
            <person name="Vautrin F."/>
            <person name="Bergeron E."/>
            <person name="Dubost A."/>
            <person name="Abrouk D."/>
            <person name="Rodriguez Nava V."/>
            <person name="Pujic P."/>
        </authorList>
    </citation>
    <scope>NUCLEOTIDE SEQUENCE [LARGE SCALE GENOMIC DNA]</scope>
    <source>
        <strain evidence="1 2">EML 1456</strain>
    </source>
</reference>
<dbReference type="Pfam" id="PF06013">
    <property type="entry name" value="WXG100"/>
    <property type="match status" value="1"/>
</dbReference>
<evidence type="ECO:0000313" key="1">
    <source>
        <dbReference type="EMBL" id="TLF92275.1"/>
    </source>
</evidence>
<dbReference type="SUPFAM" id="SSF140453">
    <property type="entry name" value="EsxAB dimer-like"/>
    <property type="match status" value="1"/>
</dbReference>
<evidence type="ECO:0000313" key="2">
    <source>
        <dbReference type="Proteomes" id="UP000308349"/>
    </source>
</evidence>